<evidence type="ECO:0000256" key="2">
    <source>
        <dbReference type="PROSITE-ProRule" id="PRU00708"/>
    </source>
</evidence>
<dbReference type="PROSITE" id="PS51375">
    <property type="entry name" value="PPR"/>
    <property type="match status" value="1"/>
</dbReference>
<reference evidence="4 5" key="1">
    <citation type="journal article" date="2022" name="Nat. Plants">
        <title>Genomes of leafy and leafless Platanthera orchids illuminate the evolution of mycoheterotrophy.</title>
        <authorList>
            <person name="Li M.H."/>
            <person name="Liu K.W."/>
            <person name="Li Z."/>
            <person name="Lu H.C."/>
            <person name="Ye Q.L."/>
            <person name="Zhang D."/>
            <person name="Wang J.Y."/>
            <person name="Li Y.F."/>
            <person name="Zhong Z.M."/>
            <person name="Liu X."/>
            <person name="Yu X."/>
            <person name="Liu D.K."/>
            <person name="Tu X.D."/>
            <person name="Liu B."/>
            <person name="Hao Y."/>
            <person name="Liao X.Y."/>
            <person name="Jiang Y.T."/>
            <person name="Sun W.H."/>
            <person name="Chen J."/>
            <person name="Chen Y.Q."/>
            <person name="Ai Y."/>
            <person name="Zhai J.W."/>
            <person name="Wu S.S."/>
            <person name="Zhou Z."/>
            <person name="Hsiao Y.Y."/>
            <person name="Wu W.L."/>
            <person name="Chen Y.Y."/>
            <person name="Lin Y.F."/>
            <person name="Hsu J.L."/>
            <person name="Li C.Y."/>
            <person name="Wang Z.W."/>
            <person name="Zhao X."/>
            <person name="Zhong W.Y."/>
            <person name="Ma X.K."/>
            <person name="Ma L."/>
            <person name="Huang J."/>
            <person name="Chen G.Z."/>
            <person name="Huang M.Z."/>
            <person name="Huang L."/>
            <person name="Peng D.H."/>
            <person name="Luo Y.B."/>
            <person name="Zou S.Q."/>
            <person name="Chen S.P."/>
            <person name="Lan S."/>
            <person name="Tsai W.C."/>
            <person name="Van de Peer Y."/>
            <person name="Liu Z.J."/>
        </authorList>
    </citation>
    <scope>NUCLEOTIDE SEQUENCE [LARGE SCALE GENOMIC DNA]</scope>
    <source>
        <strain evidence="4">Lor287</strain>
    </source>
</reference>
<dbReference type="EMBL" id="JBBWWQ010000015">
    <property type="protein sequence ID" value="KAK8929059.1"/>
    <property type="molecule type" value="Genomic_DNA"/>
</dbReference>
<feature type="repeat" description="PPR" evidence="2">
    <location>
        <begin position="159"/>
        <end position="193"/>
    </location>
</feature>
<dbReference type="InterPro" id="IPR002885">
    <property type="entry name" value="PPR_rpt"/>
</dbReference>
<sequence>MGWILAARGLSFYHLRSHPPASSRGRSGVATFAVGSPSGDPSPGKINGSGRQRRRPTAAEVRIAIGVDEVPRMGGGSPQSSPPTSSSTSSSSSSPFMDFLASTPIGQPESPAERSLRQLGEWVAERTEGKAGDALVDMYCRCGCVEATLEVFRRVSSKDVVLWNVMIGGLAMHGHGRLAVDLFALMKETATAPNESTYITAMFAQTVHIVLMCTKQKMVCT</sequence>
<dbReference type="Gene3D" id="1.25.40.10">
    <property type="entry name" value="Tetratricopeptide repeat domain"/>
    <property type="match status" value="1"/>
</dbReference>
<name>A0AAP0B5Y3_9ASPA</name>
<dbReference type="AlphaFoldDB" id="A0AAP0B5Y3"/>
<keyword evidence="1" id="KW-0677">Repeat</keyword>
<dbReference type="Pfam" id="PF13041">
    <property type="entry name" value="PPR_2"/>
    <property type="match status" value="1"/>
</dbReference>
<organism evidence="4 5">
    <name type="scientific">Platanthera zijinensis</name>
    <dbReference type="NCBI Taxonomy" id="2320716"/>
    <lineage>
        <taxon>Eukaryota</taxon>
        <taxon>Viridiplantae</taxon>
        <taxon>Streptophyta</taxon>
        <taxon>Embryophyta</taxon>
        <taxon>Tracheophyta</taxon>
        <taxon>Spermatophyta</taxon>
        <taxon>Magnoliopsida</taxon>
        <taxon>Liliopsida</taxon>
        <taxon>Asparagales</taxon>
        <taxon>Orchidaceae</taxon>
        <taxon>Orchidoideae</taxon>
        <taxon>Orchideae</taxon>
        <taxon>Orchidinae</taxon>
        <taxon>Platanthera</taxon>
    </lineage>
</organism>
<feature type="compositionally biased region" description="Low complexity" evidence="3">
    <location>
        <begin position="78"/>
        <end position="95"/>
    </location>
</feature>
<dbReference type="InterPro" id="IPR011990">
    <property type="entry name" value="TPR-like_helical_dom_sf"/>
</dbReference>
<protein>
    <submittedName>
        <fullName evidence="4">Pentatricopeptide repeat-containing protein</fullName>
    </submittedName>
</protein>
<evidence type="ECO:0000256" key="1">
    <source>
        <dbReference type="ARBA" id="ARBA00022737"/>
    </source>
</evidence>
<evidence type="ECO:0000313" key="4">
    <source>
        <dbReference type="EMBL" id="KAK8929059.1"/>
    </source>
</evidence>
<dbReference type="InterPro" id="IPR046960">
    <property type="entry name" value="PPR_At4g14850-like_plant"/>
</dbReference>
<dbReference type="GO" id="GO:0003723">
    <property type="term" value="F:RNA binding"/>
    <property type="evidence" value="ECO:0007669"/>
    <property type="project" value="InterPro"/>
</dbReference>
<keyword evidence="5" id="KW-1185">Reference proteome</keyword>
<gene>
    <name evidence="4" type="primary">PCMP-E81</name>
    <name evidence="4" type="ORF">KSP39_PZI017216</name>
</gene>
<dbReference type="NCBIfam" id="TIGR00756">
    <property type="entry name" value="PPR"/>
    <property type="match status" value="1"/>
</dbReference>
<dbReference type="PANTHER" id="PTHR47926:SF436">
    <property type="entry name" value="PENTATRICOPEPTIDE REPEAT-CONTAINING PROTEIN ELI1, CHLOROPLASTIC-LIKE ISOFORM X2"/>
    <property type="match status" value="1"/>
</dbReference>
<dbReference type="GO" id="GO:0009451">
    <property type="term" value="P:RNA modification"/>
    <property type="evidence" value="ECO:0007669"/>
    <property type="project" value="InterPro"/>
</dbReference>
<accession>A0AAP0B5Y3</accession>
<dbReference type="Proteomes" id="UP001418222">
    <property type="component" value="Unassembled WGS sequence"/>
</dbReference>
<feature type="region of interest" description="Disordered" evidence="3">
    <location>
        <begin position="18"/>
        <end position="116"/>
    </location>
</feature>
<evidence type="ECO:0000313" key="5">
    <source>
        <dbReference type="Proteomes" id="UP001418222"/>
    </source>
</evidence>
<evidence type="ECO:0000256" key="3">
    <source>
        <dbReference type="SAM" id="MobiDB-lite"/>
    </source>
</evidence>
<proteinExistence type="predicted"/>
<comment type="caution">
    <text evidence="4">The sequence shown here is derived from an EMBL/GenBank/DDBJ whole genome shotgun (WGS) entry which is preliminary data.</text>
</comment>
<dbReference type="PANTHER" id="PTHR47926">
    <property type="entry name" value="PENTATRICOPEPTIDE REPEAT-CONTAINING PROTEIN"/>
    <property type="match status" value="1"/>
</dbReference>